<dbReference type="InterPro" id="IPR030678">
    <property type="entry name" value="Peptide/Ni-bd"/>
</dbReference>
<evidence type="ECO:0000256" key="2">
    <source>
        <dbReference type="ARBA" id="ARBA00005695"/>
    </source>
</evidence>
<evidence type="ECO:0000313" key="5">
    <source>
        <dbReference type="Proteomes" id="UP000251558"/>
    </source>
</evidence>
<dbReference type="Proteomes" id="UP000251558">
    <property type="component" value="Unassembled WGS sequence"/>
</dbReference>
<dbReference type="GO" id="GO:0043190">
    <property type="term" value="C:ATP-binding cassette (ABC) transporter complex"/>
    <property type="evidence" value="ECO:0007669"/>
    <property type="project" value="InterPro"/>
</dbReference>
<dbReference type="RefSeq" id="WP_112099257.1">
    <property type="nucleotide sequence ID" value="NZ_QMBP01000010.1"/>
</dbReference>
<dbReference type="GO" id="GO:1904680">
    <property type="term" value="F:peptide transmembrane transporter activity"/>
    <property type="evidence" value="ECO:0007669"/>
    <property type="project" value="TreeGrafter"/>
</dbReference>
<dbReference type="InterPro" id="IPR006311">
    <property type="entry name" value="TAT_signal"/>
</dbReference>
<dbReference type="PROSITE" id="PS51318">
    <property type="entry name" value="TAT"/>
    <property type="match status" value="1"/>
</dbReference>
<keyword evidence="5" id="KW-1185">Reference proteome</keyword>
<dbReference type="InterPro" id="IPR000914">
    <property type="entry name" value="SBP_5_dom"/>
</dbReference>
<comment type="subcellular location">
    <subcellularLocation>
        <location evidence="1">Periplasm</location>
    </subcellularLocation>
</comment>
<comment type="similarity">
    <text evidence="2">Belongs to the bacterial solute-binding protein 5 family.</text>
</comment>
<evidence type="ECO:0000259" key="3">
    <source>
        <dbReference type="Pfam" id="PF00496"/>
    </source>
</evidence>
<sequence length="557" mass="61462">MPKARDHAHLVTLKTDLANGQISRRAFLRTATLLGMSAAAAYAFAGGEAATANAAEAKPKGGTLRISTTVYDVKSPAIAATTAHPLVYSQVVEYLAKTGTDNVTRPHLLSSWEPSADLKTWTLHIRDGVKWHSGRPFVADDVIWNLKRLLSDEVGSSMLGLMEAYMLKPIDTGKTDEKGNKIIKHQVWTETAIEKVDDKTIRLNLQAPQLAVPEHLAHFPAVMLYPEENGVFGPGSVGTGAFTLKEINVSRNAVLEAVSDYWGEGPYLDKLEFVDLGGSEQANVNALMSGQVDGAFQVLPEFFPVLRKQENLTYYEVTTADTSVVRMNLKHKPFDDSRVRLAFRLAVDVTKAEDVTFGQFAVPAEHTHVSPIHPEYAKLPPFERDLERAKALLAEAGYPNGVDVELIIPQNPPHHLRNATALTEMWKEAGIRAAIKVVPNLQYWDVWTTAPLGMTVWAHRPLGVMNLSLAYRSNAAWNESAFANAEFDALLDKAESIPDPKARSVVMADIEALMQREGPIVQTYWRNLITFYDKKVLGFAMHPTYMLSANELAIQAA</sequence>
<dbReference type="PIRSF" id="PIRSF002741">
    <property type="entry name" value="MppA"/>
    <property type="match status" value="1"/>
</dbReference>
<dbReference type="GO" id="GO:0015833">
    <property type="term" value="P:peptide transport"/>
    <property type="evidence" value="ECO:0007669"/>
    <property type="project" value="TreeGrafter"/>
</dbReference>
<comment type="caution">
    <text evidence="4">The sequence shown here is derived from an EMBL/GenBank/DDBJ whole genome shotgun (WGS) entry which is preliminary data.</text>
</comment>
<reference evidence="4 5" key="2">
    <citation type="submission" date="2018-07" db="EMBL/GenBank/DDBJ databases">
        <title>Diversity of Mesorhizobium strains in Brazil.</title>
        <authorList>
            <person name="Helene L.C.F."/>
            <person name="Dall'Agnol R."/>
            <person name="Delamuta J.R.M."/>
            <person name="Hungria M."/>
        </authorList>
    </citation>
    <scope>NUCLEOTIDE SEQUENCE [LARGE SCALE GENOMIC DNA]</scope>
    <source>
        <strain evidence="4 5">AC99b</strain>
    </source>
</reference>
<dbReference type="Pfam" id="PF00496">
    <property type="entry name" value="SBP_bac_5"/>
    <property type="match status" value="1"/>
</dbReference>
<dbReference type="EMBL" id="QMBP01000010">
    <property type="protein sequence ID" value="RAZ89006.1"/>
    <property type="molecule type" value="Genomic_DNA"/>
</dbReference>
<dbReference type="Gene3D" id="3.90.76.10">
    <property type="entry name" value="Dipeptide-binding Protein, Domain 1"/>
    <property type="match status" value="1"/>
</dbReference>
<dbReference type="OrthoDB" id="9803988at2"/>
<dbReference type="CDD" id="cd08503">
    <property type="entry name" value="PBP2_NikA_DppA_OppA_like_17"/>
    <property type="match status" value="1"/>
</dbReference>
<evidence type="ECO:0000313" key="4">
    <source>
        <dbReference type="EMBL" id="RAZ89006.1"/>
    </source>
</evidence>
<evidence type="ECO:0000256" key="1">
    <source>
        <dbReference type="ARBA" id="ARBA00004418"/>
    </source>
</evidence>
<proteinExistence type="inferred from homology"/>
<dbReference type="Gene3D" id="3.40.190.10">
    <property type="entry name" value="Periplasmic binding protein-like II"/>
    <property type="match status" value="1"/>
</dbReference>
<name>A0A330HJY5_9HYPH</name>
<dbReference type="Gene3D" id="3.10.105.10">
    <property type="entry name" value="Dipeptide-binding Protein, Domain 3"/>
    <property type="match status" value="1"/>
</dbReference>
<reference evidence="5" key="1">
    <citation type="submission" date="2018-06" db="EMBL/GenBank/DDBJ databases">
        <authorList>
            <person name="Helene L.C."/>
            <person name="Dall'Agnol R."/>
            <person name="Delamuta J.R."/>
            <person name="Hungria M."/>
        </authorList>
    </citation>
    <scope>NUCLEOTIDE SEQUENCE [LARGE SCALE GENOMIC DNA]</scope>
    <source>
        <strain evidence="5">AC99b</strain>
    </source>
</reference>
<dbReference type="PANTHER" id="PTHR30290">
    <property type="entry name" value="PERIPLASMIC BINDING COMPONENT OF ABC TRANSPORTER"/>
    <property type="match status" value="1"/>
</dbReference>
<dbReference type="SUPFAM" id="SSF53850">
    <property type="entry name" value="Periplasmic binding protein-like II"/>
    <property type="match status" value="1"/>
</dbReference>
<gene>
    <name evidence="4" type="ORF">DPM33_20480</name>
</gene>
<protein>
    <submittedName>
        <fullName evidence="4">ABC transporter substrate-binding protein</fullName>
    </submittedName>
</protein>
<organism evidence="4 5">
    <name type="scientific">Mesorhizobium hawassense</name>
    <dbReference type="NCBI Taxonomy" id="1209954"/>
    <lineage>
        <taxon>Bacteria</taxon>
        <taxon>Pseudomonadati</taxon>
        <taxon>Pseudomonadota</taxon>
        <taxon>Alphaproteobacteria</taxon>
        <taxon>Hyphomicrobiales</taxon>
        <taxon>Phyllobacteriaceae</taxon>
        <taxon>Mesorhizobium</taxon>
    </lineage>
</organism>
<dbReference type="InterPro" id="IPR039424">
    <property type="entry name" value="SBP_5"/>
</dbReference>
<dbReference type="GO" id="GO:0030288">
    <property type="term" value="C:outer membrane-bounded periplasmic space"/>
    <property type="evidence" value="ECO:0007669"/>
    <property type="project" value="UniProtKB-ARBA"/>
</dbReference>
<dbReference type="AlphaFoldDB" id="A0A330HJY5"/>
<accession>A0A330HJY5</accession>
<feature type="domain" description="Solute-binding protein family 5" evidence="3">
    <location>
        <begin position="105"/>
        <end position="458"/>
    </location>
</feature>